<feature type="region of interest" description="Disordered" evidence="1">
    <location>
        <begin position="125"/>
        <end position="154"/>
    </location>
</feature>
<evidence type="ECO:0000313" key="2">
    <source>
        <dbReference type="EMBL" id="KAK8072816.1"/>
    </source>
</evidence>
<keyword evidence="3" id="KW-1185">Reference proteome</keyword>
<protein>
    <submittedName>
        <fullName evidence="2">Uncharacterized protein</fullName>
    </submittedName>
</protein>
<organism evidence="2 3">
    <name type="scientific">Apiospora saccharicola</name>
    <dbReference type="NCBI Taxonomy" id="335842"/>
    <lineage>
        <taxon>Eukaryota</taxon>
        <taxon>Fungi</taxon>
        <taxon>Dikarya</taxon>
        <taxon>Ascomycota</taxon>
        <taxon>Pezizomycotina</taxon>
        <taxon>Sordariomycetes</taxon>
        <taxon>Xylariomycetidae</taxon>
        <taxon>Amphisphaeriales</taxon>
        <taxon>Apiosporaceae</taxon>
        <taxon>Apiospora</taxon>
    </lineage>
</organism>
<accession>A0ABR1VR94</accession>
<sequence>MPPETRSKGKGQASQPAAPLTSSDLLYGPQRKYQRMQRAKAVMERVLSNMPAFTSLAADKQALALKEIIDLLGENIDDFMHHTAPRTVYPNEQAVLGAINSVFAHNEDVFGIQWTDNLFQIPDAAANAGGANDDGDNARDNAGDKGDKEGESSK</sequence>
<reference evidence="2 3" key="1">
    <citation type="submission" date="2023-01" db="EMBL/GenBank/DDBJ databases">
        <title>Analysis of 21 Apiospora genomes using comparative genomics revels a genus with tremendous synthesis potential of carbohydrate active enzymes and secondary metabolites.</title>
        <authorList>
            <person name="Sorensen T."/>
        </authorList>
    </citation>
    <scope>NUCLEOTIDE SEQUENCE [LARGE SCALE GENOMIC DNA]</scope>
    <source>
        <strain evidence="2 3">CBS 83171</strain>
    </source>
</reference>
<evidence type="ECO:0000256" key="1">
    <source>
        <dbReference type="SAM" id="MobiDB-lite"/>
    </source>
</evidence>
<dbReference type="EMBL" id="JAQQWM010000003">
    <property type="protein sequence ID" value="KAK8072816.1"/>
    <property type="molecule type" value="Genomic_DNA"/>
</dbReference>
<comment type="caution">
    <text evidence="2">The sequence shown here is derived from an EMBL/GenBank/DDBJ whole genome shotgun (WGS) entry which is preliminary data.</text>
</comment>
<gene>
    <name evidence="2" type="ORF">PG996_006164</name>
</gene>
<evidence type="ECO:0000313" key="3">
    <source>
        <dbReference type="Proteomes" id="UP001446871"/>
    </source>
</evidence>
<name>A0ABR1VR94_9PEZI</name>
<feature type="compositionally biased region" description="Basic and acidic residues" evidence="1">
    <location>
        <begin position="136"/>
        <end position="154"/>
    </location>
</feature>
<proteinExistence type="predicted"/>
<dbReference type="Proteomes" id="UP001446871">
    <property type="component" value="Unassembled WGS sequence"/>
</dbReference>
<feature type="region of interest" description="Disordered" evidence="1">
    <location>
        <begin position="1"/>
        <end position="27"/>
    </location>
</feature>
<feature type="compositionally biased region" description="Polar residues" evidence="1">
    <location>
        <begin position="12"/>
        <end position="24"/>
    </location>
</feature>